<protein>
    <submittedName>
        <fullName evidence="3">O-antigen ligase</fullName>
    </submittedName>
</protein>
<dbReference type="EMBL" id="PZZZ01000002">
    <property type="protein sequence ID" value="PTM97184.1"/>
    <property type="molecule type" value="Genomic_DNA"/>
</dbReference>
<dbReference type="Proteomes" id="UP000241247">
    <property type="component" value="Unassembled WGS sequence"/>
</dbReference>
<feature type="transmembrane region" description="Helical" evidence="2">
    <location>
        <begin position="209"/>
        <end position="230"/>
    </location>
</feature>
<keyword evidence="3" id="KW-0436">Ligase</keyword>
<dbReference type="AlphaFoldDB" id="A0A2T5BDV5"/>
<dbReference type="PANTHER" id="PTHR37422:SF23">
    <property type="entry name" value="TEICHURONIC ACID BIOSYNTHESIS PROTEIN TUAE"/>
    <property type="match status" value="1"/>
</dbReference>
<evidence type="ECO:0000313" key="3">
    <source>
        <dbReference type="EMBL" id="PTM97184.1"/>
    </source>
</evidence>
<feature type="transmembrane region" description="Helical" evidence="2">
    <location>
        <begin position="43"/>
        <end position="62"/>
    </location>
</feature>
<keyword evidence="2" id="KW-0812">Transmembrane</keyword>
<dbReference type="InterPro" id="IPR051533">
    <property type="entry name" value="WaaL-like"/>
</dbReference>
<keyword evidence="2" id="KW-1133">Transmembrane helix</keyword>
<keyword evidence="4" id="KW-1185">Reference proteome</keyword>
<feature type="transmembrane region" description="Helical" evidence="2">
    <location>
        <begin position="274"/>
        <end position="292"/>
    </location>
</feature>
<evidence type="ECO:0000256" key="1">
    <source>
        <dbReference type="SAM" id="MobiDB-lite"/>
    </source>
</evidence>
<feature type="region of interest" description="Disordered" evidence="1">
    <location>
        <begin position="1"/>
        <end position="24"/>
    </location>
</feature>
<organism evidence="3 4">
    <name type="scientific">Mycoplana dimorpha</name>
    <dbReference type="NCBI Taxonomy" id="28320"/>
    <lineage>
        <taxon>Bacteria</taxon>
        <taxon>Pseudomonadati</taxon>
        <taxon>Pseudomonadota</taxon>
        <taxon>Alphaproteobacteria</taxon>
        <taxon>Hyphomicrobiales</taxon>
        <taxon>Rhizobiaceae</taxon>
        <taxon>Mycoplana</taxon>
    </lineage>
</organism>
<feature type="transmembrane region" description="Helical" evidence="2">
    <location>
        <begin position="236"/>
        <end position="262"/>
    </location>
</feature>
<accession>A0A2T5BDV5</accession>
<feature type="transmembrane region" description="Helical" evidence="2">
    <location>
        <begin position="355"/>
        <end position="381"/>
    </location>
</feature>
<dbReference type="PANTHER" id="PTHR37422">
    <property type="entry name" value="TEICHURONIC ACID BIOSYNTHESIS PROTEIN TUAE"/>
    <property type="match status" value="1"/>
</dbReference>
<evidence type="ECO:0000256" key="2">
    <source>
        <dbReference type="SAM" id="Phobius"/>
    </source>
</evidence>
<feature type="transmembrane region" description="Helical" evidence="2">
    <location>
        <begin position="393"/>
        <end position="409"/>
    </location>
</feature>
<dbReference type="GO" id="GO:0016874">
    <property type="term" value="F:ligase activity"/>
    <property type="evidence" value="ECO:0007669"/>
    <property type="project" value="UniProtKB-KW"/>
</dbReference>
<gene>
    <name evidence="3" type="ORF">C7449_10252</name>
</gene>
<feature type="transmembrane region" description="Helical" evidence="2">
    <location>
        <begin position="154"/>
        <end position="171"/>
    </location>
</feature>
<name>A0A2T5BDV5_MYCDI</name>
<keyword evidence="2" id="KW-0472">Membrane</keyword>
<comment type="caution">
    <text evidence="3">The sequence shown here is derived from an EMBL/GenBank/DDBJ whole genome shotgun (WGS) entry which is preliminary data.</text>
</comment>
<evidence type="ECO:0000313" key="4">
    <source>
        <dbReference type="Proteomes" id="UP000241247"/>
    </source>
</evidence>
<feature type="transmembrane region" description="Helical" evidence="2">
    <location>
        <begin position="98"/>
        <end position="118"/>
    </location>
</feature>
<reference evidence="3 4" key="1">
    <citation type="submission" date="2018-04" db="EMBL/GenBank/DDBJ databases">
        <title>Genomic Encyclopedia of Type Strains, Phase IV (KMG-IV): sequencing the most valuable type-strain genomes for metagenomic binning, comparative biology and taxonomic classification.</title>
        <authorList>
            <person name="Goeker M."/>
        </authorList>
    </citation>
    <scope>NUCLEOTIDE SEQUENCE [LARGE SCALE GENOMIC DNA]</scope>
    <source>
        <strain evidence="3 4">DSM 7138</strain>
    </source>
</reference>
<proteinExistence type="predicted"/>
<feature type="transmembrane region" description="Helical" evidence="2">
    <location>
        <begin position="68"/>
        <end position="86"/>
    </location>
</feature>
<feature type="region of interest" description="Disordered" evidence="1">
    <location>
        <begin position="442"/>
        <end position="497"/>
    </location>
</feature>
<sequence length="497" mass="55113">MQSHTSGWTDDPAPAARMPSTALAKRRPRSLRASLISSKNTRLPWPVQAFLVGLVTPWIIPIGPMNLSVYRIVLLLMLLPCLFAWVRGKAGPIRFADVTVILFSLWSSLSLAIVGGPFAMIEAIGMLNIETLGAYFLARCYIRTADDFHAMVRFVCKLIIILLPFAIYESLTSHKPLLTTLALVFPTVDITTMEPRMGLWRVQGPFNHSILYGTFCGSLVVLAYAVLGYGKGGRALWLPAVMSLSAFLSLSSAPIAGLLLQWGLVGWQRALRAFRYRWALLFGILFMGYLAVEIGSNQTAVQFYISRFTFDPQTGWMRLAIWDSGTASVANHPVFGIGLGTWVRPWWMPESVDNFWLLIAMRHGIPAIILLLACYGSLLFGAAFKKGLDEREAAYRSGYVICMTVFLIVGSTVHFWAAVYVWFLFLMGSGAWILDAKLGREASGGRGGRETRASKISQAADKTGFHRPRPRSSQPSRADRTSHSPARRQGSPRQQTE</sequence>
<dbReference type="RefSeq" id="WP_245414285.1">
    <property type="nucleotide sequence ID" value="NZ_JBHEEX010000015.1"/>
</dbReference>